<name>A0AAD9G6V4_BABDI</name>
<evidence type="ECO:0000313" key="2">
    <source>
        <dbReference type="EMBL" id="KAK1932920.1"/>
    </source>
</evidence>
<dbReference type="InterPro" id="IPR027417">
    <property type="entry name" value="P-loop_NTPase"/>
</dbReference>
<dbReference type="SUPFAM" id="SSF52540">
    <property type="entry name" value="P-loop containing nucleoside triphosphate hydrolases"/>
    <property type="match status" value="1"/>
</dbReference>
<dbReference type="PANTHER" id="PTHR23389:SF3">
    <property type="entry name" value="CHROMOSOME TRANSMISSION FIDELITY PROTEIN 18 HOMOLOG"/>
    <property type="match status" value="1"/>
</dbReference>
<feature type="domain" description="AAA+ ATPase" evidence="1">
    <location>
        <begin position="239"/>
        <end position="363"/>
    </location>
</feature>
<dbReference type="GO" id="GO:0016887">
    <property type="term" value="F:ATP hydrolysis activity"/>
    <property type="evidence" value="ECO:0007669"/>
    <property type="project" value="InterPro"/>
</dbReference>
<accession>A0AAD9G6V4</accession>
<reference evidence="2" key="1">
    <citation type="journal article" date="2014" name="Nucleic Acids Res.">
        <title>The evolutionary dynamics of variant antigen genes in Babesia reveal a history of genomic innovation underlying host-parasite interaction.</title>
        <authorList>
            <person name="Jackson A.P."/>
            <person name="Otto T.D."/>
            <person name="Darby A."/>
            <person name="Ramaprasad A."/>
            <person name="Xia D."/>
            <person name="Echaide I.E."/>
            <person name="Farber M."/>
            <person name="Gahlot S."/>
            <person name="Gamble J."/>
            <person name="Gupta D."/>
            <person name="Gupta Y."/>
            <person name="Jackson L."/>
            <person name="Malandrin L."/>
            <person name="Malas T.B."/>
            <person name="Moussa E."/>
            <person name="Nair M."/>
            <person name="Reid A.J."/>
            <person name="Sanders M."/>
            <person name="Sharma J."/>
            <person name="Tracey A."/>
            <person name="Quail M.A."/>
            <person name="Weir W."/>
            <person name="Wastling J.M."/>
            <person name="Hall N."/>
            <person name="Willadsen P."/>
            <person name="Lingelbach K."/>
            <person name="Shiels B."/>
            <person name="Tait A."/>
            <person name="Berriman M."/>
            <person name="Allred D.R."/>
            <person name="Pain A."/>
        </authorList>
    </citation>
    <scope>NUCLEOTIDE SEQUENCE</scope>
    <source>
        <strain evidence="2">1802A</strain>
    </source>
</reference>
<keyword evidence="3" id="KW-1185">Reference proteome</keyword>
<dbReference type="PANTHER" id="PTHR23389">
    <property type="entry name" value="CHROMOSOME TRANSMISSION FIDELITY FACTOR 18"/>
    <property type="match status" value="1"/>
</dbReference>
<dbReference type="EMBL" id="JAHBMH010000073">
    <property type="protein sequence ID" value="KAK1932920.1"/>
    <property type="molecule type" value="Genomic_DNA"/>
</dbReference>
<dbReference type="SMART" id="SM00382">
    <property type="entry name" value="AAA"/>
    <property type="match status" value="1"/>
</dbReference>
<dbReference type="AlphaFoldDB" id="A0AAD9G6V4"/>
<dbReference type="GO" id="GO:0005634">
    <property type="term" value="C:nucleus"/>
    <property type="evidence" value="ECO:0007669"/>
    <property type="project" value="TreeGrafter"/>
</dbReference>
<dbReference type="GO" id="GO:0005524">
    <property type="term" value="F:ATP binding"/>
    <property type="evidence" value="ECO:0007669"/>
    <property type="project" value="InterPro"/>
</dbReference>
<protein>
    <recommendedName>
        <fullName evidence="1">AAA+ ATPase domain-containing protein</fullName>
    </recommendedName>
</protein>
<evidence type="ECO:0000259" key="1">
    <source>
        <dbReference type="SMART" id="SM00382"/>
    </source>
</evidence>
<gene>
    <name evidence="2" type="ORF">X943_001386</name>
</gene>
<dbReference type="Proteomes" id="UP001195914">
    <property type="component" value="Unassembled WGS sequence"/>
</dbReference>
<dbReference type="Pfam" id="PF00004">
    <property type="entry name" value="AAA"/>
    <property type="match status" value="1"/>
</dbReference>
<comment type="caution">
    <text evidence="2">The sequence shown here is derived from an EMBL/GenBank/DDBJ whole genome shotgun (WGS) entry which is preliminary data.</text>
</comment>
<proteinExistence type="predicted"/>
<dbReference type="InterPro" id="IPR003593">
    <property type="entry name" value="AAA+_ATPase"/>
</dbReference>
<dbReference type="CDD" id="cd00009">
    <property type="entry name" value="AAA"/>
    <property type="match status" value="1"/>
</dbReference>
<organism evidence="2 3">
    <name type="scientific">Babesia divergens</name>
    <dbReference type="NCBI Taxonomy" id="32595"/>
    <lineage>
        <taxon>Eukaryota</taxon>
        <taxon>Sar</taxon>
        <taxon>Alveolata</taxon>
        <taxon>Apicomplexa</taxon>
        <taxon>Aconoidasida</taxon>
        <taxon>Piroplasmida</taxon>
        <taxon>Babesiidae</taxon>
        <taxon>Babesia</taxon>
    </lineage>
</organism>
<dbReference type="GO" id="GO:0003677">
    <property type="term" value="F:DNA binding"/>
    <property type="evidence" value="ECO:0007669"/>
    <property type="project" value="TreeGrafter"/>
</dbReference>
<reference evidence="2" key="2">
    <citation type="submission" date="2021-05" db="EMBL/GenBank/DDBJ databases">
        <authorList>
            <person name="Pain A."/>
        </authorList>
    </citation>
    <scope>NUCLEOTIDE SEQUENCE</scope>
    <source>
        <strain evidence="2">1802A</strain>
    </source>
</reference>
<dbReference type="Gene3D" id="1.10.8.60">
    <property type="match status" value="1"/>
</dbReference>
<dbReference type="InterPro" id="IPR003959">
    <property type="entry name" value="ATPase_AAA_core"/>
</dbReference>
<evidence type="ECO:0000313" key="3">
    <source>
        <dbReference type="Proteomes" id="UP001195914"/>
    </source>
</evidence>
<sequence length="767" mass="85319">MDDVIDVDDILDEVEALERKAVDRIVQTNKDIAIYPLDSSINNGLSSLHIIDLARNLSPRGAPIYTIRDSLYMKSRERDRQKLYRSAALLQHGEEFALKASGYSMGHPPLYLRYYKNDDIDTTSPIDHGEGMLDQSIYGMFNNIVECGNHETERTARKHFQLSRKRKRAIRGLEINESWLIKYQPRYFSDLLTDEAVNIEWRCSRLYTGVRAAQKPAGGSRNSATADKDTDAINGGMERRKILLLGGPAGVGKSTVVNILARHCGFDVVEINASEDRSKAKILPTIKGIITANAISQSRPNLCLLEEVDGLHAAEGQIIGALKDLSQKGLIKRPIVCTCNDLYNKNLRELRQIAKVIVVDSCNTEALKDRLLYIADAEGYKVDEELVEDLMKLHHNDVRSCITALEFIIKNPDLAENLDVFAKDRSQDLLVFLKDLFNPKTSAHALRNSSLALSATLGTQSMCHLVLENVSKIGIKSQFNATVLYDLLAQGDLLHNTSWLQVLISFVKLMQLKSAFKFILPGSLHSHNAGIKMSKNAGVVRTIRTHAIVASSALSSSFTVQVLPAICAIITSLKYGSVSYVSVSRAIKEMDVLWEAFGPLKATPLNRIVKLAVLLKIYGISVIEMQEEMCLDPPILELSCVHSASLGYETCKIIQHVNKSKAPSNPENRPPNLQAYLQELTQLGFIAFTSKYKSTASSGVDHEVKALCRKSCANMPPITFAQLLQQETQHLSEVVRPDDLDLNIRTNGIYKFHGEQCAAVRHLLNDI</sequence>
<dbReference type="Gene3D" id="3.40.50.300">
    <property type="entry name" value="P-loop containing nucleotide triphosphate hydrolases"/>
    <property type="match status" value="1"/>
</dbReference>